<accession>A0ABS2MPB9</accession>
<keyword evidence="3" id="KW-1185">Reference proteome</keyword>
<dbReference type="Proteomes" id="UP000767854">
    <property type="component" value="Unassembled WGS sequence"/>
</dbReference>
<dbReference type="RefSeq" id="WP_204662548.1">
    <property type="nucleotide sequence ID" value="NZ_JAFBDT010000004.1"/>
</dbReference>
<feature type="transmembrane region" description="Helical" evidence="1">
    <location>
        <begin position="6"/>
        <end position="26"/>
    </location>
</feature>
<evidence type="ECO:0008006" key="4">
    <source>
        <dbReference type="Google" id="ProtNLM"/>
    </source>
</evidence>
<dbReference type="EMBL" id="JAFBDT010000004">
    <property type="protein sequence ID" value="MBM7561246.1"/>
    <property type="molecule type" value="Genomic_DNA"/>
</dbReference>
<sequence length="287" mass="32788">MDWPKIKNIIIGLLVITNLMLGFIIMEDLILFNSMRTSNIRDVMTLYHQNGIDSSVDLEELRFPLSVSSVELEFIPIPEQTIQLFLGPGYVAESNRFLNENSVVYHNRMTFVWALTAHEGRVLQDKGQNLRWFKTLSEAESQALILLAEEFFTQKSVEVEYDLVSARQLGDYSLVELVQTVNGLILEENRTLIWLYQDEVVGYKLSWPVTVHGTDVAKYDIIQLDAALYSALSYLSEGDSIEDISLVYKLNDSRFQVSNLISGEALPYYRIQTVKGEIVYIQAVETP</sequence>
<proteinExistence type="predicted"/>
<keyword evidence="1" id="KW-0472">Membrane</keyword>
<evidence type="ECO:0000313" key="3">
    <source>
        <dbReference type="Proteomes" id="UP000767854"/>
    </source>
</evidence>
<organism evidence="2 3">
    <name type="scientific">Fusibacter tunisiensis</name>
    <dbReference type="NCBI Taxonomy" id="1008308"/>
    <lineage>
        <taxon>Bacteria</taxon>
        <taxon>Bacillati</taxon>
        <taxon>Bacillota</taxon>
        <taxon>Clostridia</taxon>
        <taxon>Eubacteriales</taxon>
        <taxon>Eubacteriales Family XII. Incertae Sedis</taxon>
        <taxon>Fusibacter</taxon>
    </lineage>
</organism>
<name>A0ABS2MPB9_9FIRM</name>
<evidence type="ECO:0000256" key="1">
    <source>
        <dbReference type="SAM" id="Phobius"/>
    </source>
</evidence>
<gene>
    <name evidence="2" type="ORF">JOC49_000766</name>
</gene>
<keyword evidence="1" id="KW-0812">Transmembrane</keyword>
<keyword evidence="1" id="KW-1133">Transmembrane helix</keyword>
<reference evidence="2 3" key="1">
    <citation type="submission" date="2021-01" db="EMBL/GenBank/DDBJ databases">
        <title>Genomic Encyclopedia of Type Strains, Phase IV (KMG-IV): sequencing the most valuable type-strain genomes for metagenomic binning, comparative biology and taxonomic classification.</title>
        <authorList>
            <person name="Goeker M."/>
        </authorList>
    </citation>
    <scope>NUCLEOTIDE SEQUENCE [LARGE SCALE GENOMIC DNA]</scope>
    <source>
        <strain evidence="2 3">DSM 24436</strain>
    </source>
</reference>
<protein>
    <recommendedName>
        <fullName evidence="4">Regulatory protein YycH-like domain-containing protein</fullName>
    </recommendedName>
</protein>
<comment type="caution">
    <text evidence="2">The sequence shown here is derived from an EMBL/GenBank/DDBJ whole genome shotgun (WGS) entry which is preliminary data.</text>
</comment>
<evidence type="ECO:0000313" key="2">
    <source>
        <dbReference type="EMBL" id="MBM7561246.1"/>
    </source>
</evidence>